<evidence type="ECO:0000259" key="18">
    <source>
        <dbReference type="PROSITE" id="PS50994"/>
    </source>
</evidence>
<evidence type="ECO:0000256" key="16">
    <source>
        <dbReference type="SAM" id="MobiDB-lite"/>
    </source>
</evidence>
<dbReference type="GO" id="GO:0046872">
    <property type="term" value="F:metal ion binding"/>
    <property type="evidence" value="ECO:0007669"/>
    <property type="project" value="UniProtKB-KW"/>
</dbReference>
<dbReference type="InterPro" id="IPR043128">
    <property type="entry name" value="Rev_trsase/Diguanyl_cyclase"/>
</dbReference>
<dbReference type="GO" id="GO:0015074">
    <property type="term" value="P:DNA integration"/>
    <property type="evidence" value="ECO:0007669"/>
    <property type="project" value="UniProtKB-KW"/>
</dbReference>
<dbReference type="CDD" id="cd01647">
    <property type="entry name" value="RT_LTR"/>
    <property type="match status" value="1"/>
</dbReference>
<dbReference type="InterPro" id="IPR041577">
    <property type="entry name" value="RT_RNaseH_2"/>
</dbReference>
<dbReference type="SUPFAM" id="SSF50630">
    <property type="entry name" value="Acid proteases"/>
    <property type="match status" value="1"/>
</dbReference>
<evidence type="ECO:0000259" key="17">
    <source>
        <dbReference type="PROSITE" id="PS50878"/>
    </source>
</evidence>
<keyword evidence="11" id="KW-0695">RNA-directed DNA polymerase</keyword>
<dbReference type="EMBL" id="ASHM01012379">
    <property type="protein sequence ID" value="PNX94328.1"/>
    <property type="molecule type" value="Genomic_DNA"/>
</dbReference>
<dbReference type="Proteomes" id="UP000236291">
    <property type="component" value="Unassembled WGS sequence"/>
</dbReference>
<name>A0A2K3MU25_TRIPR</name>
<dbReference type="InterPro" id="IPR016197">
    <property type="entry name" value="Chromo-like_dom_sf"/>
</dbReference>
<evidence type="ECO:0000313" key="19">
    <source>
        <dbReference type="EMBL" id="PNX94328.1"/>
    </source>
</evidence>
<dbReference type="Gene3D" id="3.30.70.270">
    <property type="match status" value="2"/>
</dbReference>
<keyword evidence="8" id="KW-0378">Hydrolase</keyword>
<dbReference type="GO" id="GO:0004519">
    <property type="term" value="F:endonuclease activity"/>
    <property type="evidence" value="ECO:0007669"/>
    <property type="project" value="UniProtKB-KW"/>
</dbReference>
<evidence type="ECO:0000256" key="1">
    <source>
        <dbReference type="ARBA" id="ARBA00022670"/>
    </source>
</evidence>
<keyword evidence="14" id="KW-0233">DNA recombination</keyword>
<proteinExistence type="predicted"/>
<keyword evidence="3" id="KW-0548">Nucleotidyltransferase</keyword>
<evidence type="ECO:0000313" key="20">
    <source>
        <dbReference type="Proteomes" id="UP000236291"/>
    </source>
</evidence>
<dbReference type="SUPFAM" id="SSF53098">
    <property type="entry name" value="Ribonuclease H-like"/>
    <property type="match status" value="1"/>
</dbReference>
<keyword evidence="15" id="KW-0511">Multifunctional enzyme</keyword>
<dbReference type="PANTHER" id="PTHR37984:SF5">
    <property type="entry name" value="PROTEIN NYNRIN-LIKE"/>
    <property type="match status" value="1"/>
</dbReference>
<keyword evidence="2" id="KW-0808">Transferase</keyword>
<feature type="domain" description="Integrase catalytic" evidence="18">
    <location>
        <begin position="1082"/>
        <end position="1246"/>
    </location>
</feature>
<keyword evidence="9" id="KW-0460">Magnesium</keyword>
<dbReference type="InterPro" id="IPR021109">
    <property type="entry name" value="Peptidase_aspartic_dom_sf"/>
</dbReference>
<keyword evidence="5" id="KW-0479">Metal-binding</keyword>
<evidence type="ECO:0000256" key="14">
    <source>
        <dbReference type="ARBA" id="ARBA00023172"/>
    </source>
</evidence>
<feature type="domain" description="Reverse transcriptase" evidence="17">
    <location>
        <begin position="569"/>
        <end position="748"/>
    </location>
</feature>
<evidence type="ECO:0000256" key="12">
    <source>
        <dbReference type="ARBA" id="ARBA00022932"/>
    </source>
</evidence>
<dbReference type="GO" id="GO:0004190">
    <property type="term" value="F:aspartic-type endopeptidase activity"/>
    <property type="evidence" value="ECO:0007669"/>
    <property type="project" value="UniProtKB-KW"/>
</dbReference>
<evidence type="ECO:0000256" key="10">
    <source>
        <dbReference type="ARBA" id="ARBA00022908"/>
    </source>
</evidence>
<dbReference type="PANTHER" id="PTHR37984">
    <property type="entry name" value="PROTEIN CBG26694"/>
    <property type="match status" value="1"/>
</dbReference>
<keyword evidence="7" id="KW-0255">Endonuclease</keyword>
<dbReference type="CDD" id="cd00303">
    <property type="entry name" value="retropepsin_like"/>
    <property type="match status" value="1"/>
</dbReference>
<dbReference type="InterPro" id="IPR012337">
    <property type="entry name" value="RNaseH-like_sf"/>
</dbReference>
<evidence type="ECO:0000256" key="3">
    <source>
        <dbReference type="ARBA" id="ARBA00022695"/>
    </source>
</evidence>
<dbReference type="FunFam" id="3.10.10.10:FF:000007">
    <property type="entry name" value="Retrovirus-related Pol polyprotein from transposon 17.6-like Protein"/>
    <property type="match status" value="1"/>
</dbReference>
<organism evidence="19 20">
    <name type="scientific">Trifolium pratense</name>
    <name type="common">Red clover</name>
    <dbReference type="NCBI Taxonomy" id="57577"/>
    <lineage>
        <taxon>Eukaryota</taxon>
        <taxon>Viridiplantae</taxon>
        <taxon>Streptophyta</taxon>
        <taxon>Embryophyta</taxon>
        <taxon>Tracheophyta</taxon>
        <taxon>Spermatophyta</taxon>
        <taxon>Magnoliopsida</taxon>
        <taxon>eudicotyledons</taxon>
        <taxon>Gunneridae</taxon>
        <taxon>Pentapetalae</taxon>
        <taxon>rosids</taxon>
        <taxon>fabids</taxon>
        <taxon>Fabales</taxon>
        <taxon>Fabaceae</taxon>
        <taxon>Papilionoideae</taxon>
        <taxon>50 kb inversion clade</taxon>
        <taxon>NPAAA clade</taxon>
        <taxon>Hologalegina</taxon>
        <taxon>IRL clade</taxon>
        <taxon>Trifolieae</taxon>
        <taxon>Trifolium</taxon>
    </lineage>
</organism>
<dbReference type="PROSITE" id="PS50994">
    <property type="entry name" value="INTEGRASE"/>
    <property type="match status" value="1"/>
</dbReference>
<feature type="compositionally biased region" description="Polar residues" evidence="16">
    <location>
        <begin position="219"/>
        <end position="239"/>
    </location>
</feature>
<dbReference type="Gene3D" id="1.10.340.70">
    <property type="match status" value="1"/>
</dbReference>
<dbReference type="Gene3D" id="3.30.420.10">
    <property type="entry name" value="Ribonuclease H-like superfamily/Ribonuclease H"/>
    <property type="match status" value="1"/>
</dbReference>
<dbReference type="SUPFAM" id="SSF54160">
    <property type="entry name" value="Chromo domain-like"/>
    <property type="match status" value="1"/>
</dbReference>
<keyword evidence="13" id="KW-0238">DNA-binding</keyword>
<evidence type="ECO:0000256" key="8">
    <source>
        <dbReference type="ARBA" id="ARBA00022801"/>
    </source>
</evidence>
<keyword evidence="10" id="KW-0229">DNA integration</keyword>
<dbReference type="PROSITE" id="PS50878">
    <property type="entry name" value="RT_POL"/>
    <property type="match status" value="1"/>
</dbReference>
<dbReference type="InterPro" id="IPR001584">
    <property type="entry name" value="Integrase_cat-core"/>
</dbReference>
<dbReference type="InterPro" id="IPR005162">
    <property type="entry name" value="Retrotrans_gag_dom"/>
</dbReference>
<dbReference type="Gene3D" id="2.40.70.10">
    <property type="entry name" value="Acid Proteases"/>
    <property type="match status" value="1"/>
</dbReference>
<evidence type="ECO:0000256" key="2">
    <source>
        <dbReference type="ARBA" id="ARBA00022679"/>
    </source>
</evidence>
<evidence type="ECO:0000256" key="7">
    <source>
        <dbReference type="ARBA" id="ARBA00022759"/>
    </source>
</evidence>
<feature type="region of interest" description="Disordered" evidence="16">
    <location>
        <begin position="301"/>
        <end position="324"/>
    </location>
</feature>
<dbReference type="GO" id="GO:0003964">
    <property type="term" value="F:RNA-directed DNA polymerase activity"/>
    <property type="evidence" value="ECO:0007669"/>
    <property type="project" value="UniProtKB-KW"/>
</dbReference>
<comment type="caution">
    <text evidence="19">The sequence shown here is derived from an EMBL/GenBank/DDBJ whole genome shotgun (WGS) entry which is preliminary data.</text>
</comment>
<dbReference type="Pfam" id="PF17921">
    <property type="entry name" value="Integrase_H2C2"/>
    <property type="match status" value="1"/>
</dbReference>
<dbReference type="GO" id="GO:0003887">
    <property type="term" value="F:DNA-directed DNA polymerase activity"/>
    <property type="evidence" value="ECO:0007669"/>
    <property type="project" value="UniProtKB-KW"/>
</dbReference>
<evidence type="ECO:0000256" key="4">
    <source>
        <dbReference type="ARBA" id="ARBA00022722"/>
    </source>
</evidence>
<dbReference type="InterPro" id="IPR000477">
    <property type="entry name" value="RT_dom"/>
</dbReference>
<dbReference type="Pfam" id="PF17919">
    <property type="entry name" value="RT_RNaseH_2"/>
    <property type="match status" value="1"/>
</dbReference>
<dbReference type="Pfam" id="PF00078">
    <property type="entry name" value="RVT_1"/>
    <property type="match status" value="1"/>
</dbReference>
<evidence type="ECO:0000256" key="13">
    <source>
        <dbReference type="ARBA" id="ARBA00023125"/>
    </source>
</evidence>
<dbReference type="FunFam" id="3.30.70.270:FF:000020">
    <property type="entry name" value="Transposon Tf2-6 polyprotein-like Protein"/>
    <property type="match status" value="1"/>
</dbReference>
<evidence type="ECO:0000256" key="11">
    <source>
        <dbReference type="ARBA" id="ARBA00022918"/>
    </source>
</evidence>
<dbReference type="InterPro" id="IPR056924">
    <property type="entry name" value="SH3_Tf2-1"/>
</dbReference>
<dbReference type="Pfam" id="PF03732">
    <property type="entry name" value="Retrotrans_gag"/>
    <property type="match status" value="1"/>
</dbReference>
<keyword evidence="12" id="KW-0239">DNA-directed DNA polymerase</keyword>
<dbReference type="InterPro" id="IPR036397">
    <property type="entry name" value="RNaseH_sf"/>
</dbReference>
<dbReference type="Pfam" id="PF08284">
    <property type="entry name" value="RVP_2"/>
    <property type="match status" value="1"/>
</dbReference>
<dbReference type="Gene3D" id="3.10.20.370">
    <property type="match status" value="1"/>
</dbReference>
<dbReference type="Gene3D" id="3.10.10.10">
    <property type="entry name" value="HIV Type 1 Reverse Transcriptase, subunit A, domain 1"/>
    <property type="match status" value="1"/>
</dbReference>
<evidence type="ECO:0000256" key="5">
    <source>
        <dbReference type="ARBA" id="ARBA00022723"/>
    </source>
</evidence>
<reference evidence="19 20" key="2">
    <citation type="journal article" date="2017" name="Front. Plant Sci.">
        <title>Gene Classification and Mining of Molecular Markers Useful in Red Clover (Trifolium pratense) Breeding.</title>
        <authorList>
            <person name="Istvanek J."/>
            <person name="Dluhosova J."/>
            <person name="Dluhos P."/>
            <person name="Patkova L."/>
            <person name="Nedelnik J."/>
            <person name="Repkova J."/>
        </authorList>
    </citation>
    <scope>NUCLEOTIDE SEQUENCE [LARGE SCALE GENOMIC DNA]</scope>
    <source>
        <strain evidence="20">cv. Tatra</strain>
        <tissue evidence="19">Young leaves</tissue>
    </source>
</reference>
<dbReference type="GO" id="GO:0006310">
    <property type="term" value="P:DNA recombination"/>
    <property type="evidence" value="ECO:0007669"/>
    <property type="project" value="UniProtKB-KW"/>
</dbReference>
<dbReference type="GO" id="GO:0006508">
    <property type="term" value="P:proteolysis"/>
    <property type="evidence" value="ECO:0007669"/>
    <property type="project" value="UniProtKB-KW"/>
</dbReference>
<gene>
    <name evidence="19" type="ORF">L195_g017501</name>
</gene>
<dbReference type="CDD" id="cd09274">
    <property type="entry name" value="RNase_HI_RT_Ty3"/>
    <property type="match status" value="1"/>
</dbReference>
<accession>A0A2K3MU25</accession>
<feature type="non-terminal residue" evidence="19">
    <location>
        <position position="1474"/>
    </location>
</feature>
<evidence type="ECO:0000256" key="15">
    <source>
        <dbReference type="ARBA" id="ARBA00023268"/>
    </source>
</evidence>
<dbReference type="InterPro" id="IPR050951">
    <property type="entry name" value="Retrovirus_Pol_polyprotein"/>
</dbReference>
<dbReference type="Pfam" id="PF24626">
    <property type="entry name" value="SH3_Tf2-1"/>
    <property type="match status" value="1"/>
</dbReference>
<dbReference type="SUPFAM" id="SSF56672">
    <property type="entry name" value="DNA/RNA polymerases"/>
    <property type="match status" value="1"/>
</dbReference>
<dbReference type="FunFam" id="1.10.340.70:FF:000001">
    <property type="entry name" value="Retrovirus-related Pol polyprotein from transposon gypsy-like Protein"/>
    <property type="match status" value="1"/>
</dbReference>
<feature type="region of interest" description="Disordered" evidence="16">
    <location>
        <begin position="213"/>
        <end position="242"/>
    </location>
</feature>
<evidence type="ECO:0000256" key="6">
    <source>
        <dbReference type="ARBA" id="ARBA00022750"/>
    </source>
</evidence>
<reference evidence="19 20" key="1">
    <citation type="journal article" date="2014" name="Am. J. Bot.">
        <title>Genome assembly and annotation for red clover (Trifolium pratense; Fabaceae).</title>
        <authorList>
            <person name="Istvanek J."/>
            <person name="Jaros M."/>
            <person name="Krenek A."/>
            <person name="Repkova J."/>
        </authorList>
    </citation>
    <scope>NUCLEOTIDE SEQUENCE [LARGE SCALE GENOMIC DNA]</scope>
    <source>
        <strain evidence="20">cv. Tatra</strain>
        <tissue evidence="19">Young leaves</tissue>
    </source>
</reference>
<keyword evidence="6" id="KW-0064">Aspartyl protease</keyword>
<keyword evidence="1" id="KW-0645">Protease</keyword>
<dbReference type="InterPro" id="IPR041588">
    <property type="entry name" value="Integrase_H2C2"/>
</dbReference>
<keyword evidence="4" id="KW-0540">Nuclease</keyword>
<protein>
    <submittedName>
        <fullName evidence="19">Ty3/gypsy retrotransposon protein</fullName>
    </submittedName>
</protein>
<sequence length="1474" mass="167655">MSSIPTIEELTTAINTLLQSQQTFQTSVAADIHDLRSRLGPPGFTPHHRDLNPFPTTSIKLDIPRFDGSDPLGWIFKINQFFDYHTTPEEQRLRIASFYMDGEALTWFQWMHQNGQILTWATFLHALETRFAPSQYEDPRGALFKLSQTSTVKEYQNQFEALANRITGLPPSCYLSCFISGLKPAIRREVLAFQPVTLIQAISLAKLQEDKFSDRSFHPNRTNTATSSQSPNTNSSFKPTMSVVAPKTQTAVKRLSPEELQARREKGLCYNCDERYQRGHRCKRLFHLLIVEPEDSTEDATSFHLESSDPDPIVVESKTSESEPDPAQISLHALMGHTIPQTLRVMGQIHNKPVAILIDSGSTHNFLQDRVARQLGLSTEEAHSFKVLVGNGEVLNCTSMCPQTTLLLGSHEFSVDLFILPLSGAELVLGVQWLKTLGPIVTDYDKLTMSFFSEGQQIHLKGVPKANPEEANIHQLQRLVSTNAIDTLLNLQLIQPEEPSNSNPHPDERINKLLTKFSTIFKTPTHLPPQRPVDHKIPLLPNTNPVNVRPYRYPQFQKKEIETQIREMLANGLIQHSSSAFSSPVLLVRKKDGTWRFCVDYRALNAVTSKDRFPIPAIDELLDELYGTCWFTKLDLRSGYHQIRMAQEDIHKTAFRTHQGHYEFMVMPFGLCNAPSTFQSTMNLIFEPFLRRFVIVFFDDILVYSPTLDTHLQHLETVLQCLLDNEFCLKASKCSFAQTSIDYLGHIVSAEGVGPDPSKISAMVNWPPPTNVKQLRGFLGLTGFYRKFVRNYASLAAPLTSLLKRDAFEWTERAQQAFEGLKRAMTEVPVLGLPNFDEKFILETDASGVGMGAVLMQSGHPICYFSKQFCPRMLQASTYVRELCAITTAVKKWRTYLLGNTFAIYTDQRSLRELMTQVIQTPEQQFYLAKLLGYSYEIIYKPGPQNRVADALSRVHCLVLTIPQMDFLTTFKQQLAVDTEFQQFLAQVQAKPAEYSEFEIMNGLLFFKGKLFIPATSPLKLTLLEEFHASTIGGHSGIHRTYGRLQENVFWYGMRNDVTHFVKSCSICQQTKPANHSPYGLLQPLPIPEKVWEDISLDFIVGLPSVQSHTVIFVVVDRLSKAAHFGSLPTHFTAIKVADLFAKMVCKLHGMPRSIVSDRDPIFLSQFWQELFKLSGTKLRMSTAYHPQSDGQTEIVNKVLQQYLRCFVHDKPNQWEQFLHWAEWHYNTAIHTSTGLSPFQIVYGRPPPALADYIPGSSSIQAIDATLIDRDMMLQNLKNKLQKAQAIMKEQADQHRIPHKFKVGDLVFVKLRPYRQNSVMGRRIHKLSKRFYGPFKLIKAIGDVAFELELPPTSRIHPVFHVSQLKPCFDETSEPLDLPLEALGNQPVIKPLAVLDWKQNESGEFVEVLIQWEGLFPEDATWEKYQEIQSTYPTFDLEDKVNFDGTWDVTNQVETDIEDMDMGQDDIGLDTVPQ</sequence>
<dbReference type="GO" id="GO:0003677">
    <property type="term" value="F:DNA binding"/>
    <property type="evidence" value="ECO:0007669"/>
    <property type="project" value="UniProtKB-KW"/>
</dbReference>
<dbReference type="InterPro" id="IPR043502">
    <property type="entry name" value="DNA/RNA_pol_sf"/>
</dbReference>
<evidence type="ECO:0000256" key="9">
    <source>
        <dbReference type="ARBA" id="ARBA00022842"/>
    </source>
</evidence>